<proteinExistence type="predicted"/>
<gene>
    <name evidence="2" type="ORF">M5X09_27495</name>
</gene>
<evidence type="ECO:0000313" key="2">
    <source>
        <dbReference type="EMBL" id="MCY9523348.1"/>
    </source>
</evidence>
<protein>
    <submittedName>
        <fullName evidence="2">DUF4183 domain-containing protein</fullName>
    </submittedName>
</protein>
<sequence>MNNTYTNQDELTEFGSSGILNPAAVSYMNLFINGILQPIIVYKVSEGVLTIDEVPEKGVPITLQFIRILFN</sequence>
<evidence type="ECO:0000313" key="3">
    <source>
        <dbReference type="Proteomes" id="UP001207626"/>
    </source>
</evidence>
<feature type="domain" description="DUF4183" evidence="1">
    <location>
        <begin position="3"/>
        <end position="65"/>
    </location>
</feature>
<keyword evidence="3" id="KW-1185">Reference proteome</keyword>
<organism evidence="2 3">
    <name type="scientific">Paenibacillus apiarius</name>
    <dbReference type="NCBI Taxonomy" id="46240"/>
    <lineage>
        <taxon>Bacteria</taxon>
        <taxon>Bacillati</taxon>
        <taxon>Bacillota</taxon>
        <taxon>Bacilli</taxon>
        <taxon>Bacillales</taxon>
        <taxon>Paenibacillaceae</taxon>
        <taxon>Paenibacillus</taxon>
    </lineage>
</organism>
<comment type="caution">
    <text evidence="2">The sequence shown here is derived from an EMBL/GenBank/DDBJ whole genome shotgun (WGS) entry which is preliminary data.</text>
</comment>
<dbReference type="RefSeq" id="WP_254912283.1">
    <property type="nucleotide sequence ID" value="NZ_JAMDLV010000023.1"/>
</dbReference>
<accession>A0ABT4E4S2</accession>
<dbReference type="InterPro" id="IPR025237">
    <property type="entry name" value="DUF4183"/>
</dbReference>
<dbReference type="EMBL" id="JAMDLW010000064">
    <property type="protein sequence ID" value="MCY9523348.1"/>
    <property type="molecule type" value="Genomic_DNA"/>
</dbReference>
<name>A0ABT4E4S2_9BACL</name>
<reference evidence="2 3" key="1">
    <citation type="submission" date="2022-05" db="EMBL/GenBank/DDBJ databases">
        <title>Genome Sequencing of Bee-Associated Microbes.</title>
        <authorList>
            <person name="Dunlap C."/>
        </authorList>
    </citation>
    <scope>NUCLEOTIDE SEQUENCE [LARGE SCALE GENOMIC DNA]</scope>
    <source>
        <strain evidence="2 3">NRRL NRS-1438</strain>
    </source>
</reference>
<dbReference type="Proteomes" id="UP001207626">
    <property type="component" value="Unassembled WGS sequence"/>
</dbReference>
<dbReference type="Pfam" id="PF13799">
    <property type="entry name" value="DUF4183"/>
    <property type="match status" value="1"/>
</dbReference>
<evidence type="ECO:0000259" key="1">
    <source>
        <dbReference type="Pfam" id="PF13799"/>
    </source>
</evidence>